<evidence type="ECO:0008006" key="4">
    <source>
        <dbReference type="Google" id="ProtNLM"/>
    </source>
</evidence>
<evidence type="ECO:0000313" key="3">
    <source>
        <dbReference type="Proteomes" id="UP000824596"/>
    </source>
</evidence>
<comment type="caution">
    <text evidence="2">The sequence shown here is derived from an EMBL/GenBank/DDBJ whole genome shotgun (WGS) entry which is preliminary data.</text>
</comment>
<evidence type="ECO:0000256" key="1">
    <source>
        <dbReference type="SAM" id="MobiDB-lite"/>
    </source>
</evidence>
<name>A0A9P8N2N7_9HYPO</name>
<evidence type="ECO:0000313" key="2">
    <source>
        <dbReference type="EMBL" id="KAH0965775.1"/>
    </source>
</evidence>
<dbReference type="AlphaFoldDB" id="A0A9P8N2N7"/>
<proteinExistence type="predicted"/>
<dbReference type="OrthoDB" id="5409186at2759"/>
<feature type="region of interest" description="Disordered" evidence="1">
    <location>
        <begin position="125"/>
        <end position="161"/>
    </location>
</feature>
<feature type="compositionally biased region" description="Low complexity" evidence="1">
    <location>
        <begin position="150"/>
        <end position="160"/>
    </location>
</feature>
<keyword evidence="3" id="KW-1185">Reference proteome</keyword>
<accession>A0A9P8N2N7</accession>
<dbReference type="EMBL" id="JAIZPD010000003">
    <property type="protein sequence ID" value="KAH0965775.1"/>
    <property type="molecule type" value="Genomic_DNA"/>
</dbReference>
<protein>
    <recommendedName>
        <fullName evidence="4">Prp 4 CRoW domain-containing protein</fullName>
    </recommendedName>
</protein>
<feature type="compositionally biased region" description="Low complexity" evidence="1">
    <location>
        <begin position="127"/>
        <end position="143"/>
    </location>
</feature>
<dbReference type="Proteomes" id="UP000824596">
    <property type="component" value="Unassembled WGS sequence"/>
</dbReference>
<dbReference type="RefSeq" id="XP_044723288.1">
    <property type="nucleotide sequence ID" value="XM_044862262.1"/>
</dbReference>
<reference evidence="2" key="1">
    <citation type="submission" date="2021-09" db="EMBL/GenBank/DDBJ databases">
        <title>A high-quality genome of the endoparasitic fungus Hirsutella rhossiliensis with a comparison of Hirsutella genomes reveals transposable elements contributing to genome size variation.</title>
        <authorList>
            <person name="Lin R."/>
            <person name="Jiao Y."/>
            <person name="Sun X."/>
            <person name="Ling J."/>
            <person name="Xie B."/>
            <person name="Cheng X."/>
        </authorList>
    </citation>
    <scope>NUCLEOTIDE SEQUENCE</scope>
    <source>
        <strain evidence="2">HR02</strain>
    </source>
</reference>
<dbReference type="GeneID" id="68352920"/>
<organism evidence="2 3">
    <name type="scientific">Hirsutella rhossiliensis</name>
    <dbReference type="NCBI Taxonomy" id="111463"/>
    <lineage>
        <taxon>Eukaryota</taxon>
        <taxon>Fungi</taxon>
        <taxon>Dikarya</taxon>
        <taxon>Ascomycota</taxon>
        <taxon>Pezizomycotina</taxon>
        <taxon>Sordariomycetes</taxon>
        <taxon>Hypocreomycetidae</taxon>
        <taxon>Hypocreales</taxon>
        <taxon>Ophiocordycipitaceae</taxon>
        <taxon>Hirsutella</taxon>
    </lineage>
</organism>
<gene>
    <name evidence="2" type="ORF">HRG_03791</name>
</gene>
<sequence>MAVLACAASASFGSFYMAEAPGMGLARRDTIGYQCNPKVCTLPGNTCAEVCGADYDQCSSNKANETHCFRPAAGESCCMDGSGNSCQKGFFCTNDPDKNNWCCPDGMGLEDCAAKFGVKGRLQLAKPSSTSTTAAPPSTSSSSSPPPASSTPATTTSTTSLVTSQADSTTYAAQKSADFSTGAVRVLVNSTAANVGPTQPAYVPSRVPPPSNITVSGAATSGVSSLLLVLAGVVAVM</sequence>